<evidence type="ECO:0000313" key="2">
    <source>
        <dbReference type="Proteomes" id="UP000624703"/>
    </source>
</evidence>
<dbReference type="AlphaFoldDB" id="A0A8J7MC52"/>
<reference evidence="1" key="1">
    <citation type="submission" date="2021-01" db="EMBL/GenBank/DDBJ databases">
        <title>Modified the classification status of verrucomicrobia.</title>
        <authorList>
            <person name="Feng X."/>
        </authorList>
    </citation>
    <scope>NUCLEOTIDE SEQUENCE</scope>
    <source>
        <strain evidence="1">_KCTC 22039</strain>
    </source>
</reference>
<name>A0A8J7MC52_9BACT</name>
<keyword evidence="2" id="KW-1185">Reference proteome</keyword>
<comment type="caution">
    <text evidence="1">The sequence shown here is derived from an EMBL/GenBank/DDBJ whole genome shotgun (WGS) entry which is preliminary data.</text>
</comment>
<gene>
    <name evidence="1" type="ORF">JIN82_01805</name>
</gene>
<accession>A0A8J7MC52</accession>
<dbReference type="SUPFAM" id="SSF52833">
    <property type="entry name" value="Thioredoxin-like"/>
    <property type="match status" value="1"/>
</dbReference>
<dbReference type="EMBL" id="JAENIM010000009">
    <property type="protein sequence ID" value="MBK1789883.1"/>
    <property type="molecule type" value="Genomic_DNA"/>
</dbReference>
<proteinExistence type="predicted"/>
<dbReference type="RefSeq" id="WP_200309921.1">
    <property type="nucleotide sequence ID" value="NZ_JAENIM010000009.1"/>
</dbReference>
<organism evidence="1 2">
    <name type="scientific">Persicirhabdus sediminis</name>
    <dbReference type="NCBI Taxonomy" id="454144"/>
    <lineage>
        <taxon>Bacteria</taxon>
        <taxon>Pseudomonadati</taxon>
        <taxon>Verrucomicrobiota</taxon>
        <taxon>Verrucomicrobiia</taxon>
        <taxon>Verrucomicrobiales</taxon>
        <taxon>Verrucomicrobiaceae</taxon>
        <taxon>Persicirhabdus</taxon>
    </lineage>
</organism>
<protein>
    <submittedName>
        <fullName evidence="1">Uncharacterized protein</fullName>
    </submittedName>
</protein>
<dbReference type="Gene3D" id="3.40.30.10">
    <property type="entry name" value="Glutaredoxin"/>
    <property type="match status" value="1"/>
</dbReference>
<dbReference type="Proteomes" id="UP000624703">
    <property type="component" value="Unassembled WGS sequence"/>
</dbReference>
<dbReference type="InterPro" id="IPR036249">
    <property type="entry name" value="Thioredoxin-like_sf"/>
</dbReference>
<evidence type="ECO:0000313" key="1">
    <source>
        <dbReference type="EMBL" id="MBK1789883.1"/>
    </source>
</evidence>
<sequence length="89" mass="10199">MEKYKESIQNNSQVEMIHISRDRDKSAALDWAKQESFPWPTYLPGDTPDDIWNLKATFVPFYCLVDRDGNKLAEGSAACFKKIKELSGN</sequence>